<gene>
    <name evidence="1" type="ORF">PSON_ATCC_30995.1.T2800004</name>
</gene>
<protein>
    <submittedName>
        <fullName evidence="1">Uncharacterized protein</fullName>
    </submittedName>
</protein>
<evidence type="ECO:0000313" key="2">
    <source>
        <dbReference type="Proteomes" id="UP000692954"/>
    </source>
</evidence>
<proteinExistence type="predicted"/>
<dbReference type="EMBL" id="CAJJDN010000280">
    <property type="protein sequence ID" value="CAD8130347.1"/>
    <property type="molecule type" value="Genomic_DNA"/>
</dbReference>
<organism evidence="1 2">
    <name type="scientific">Paramecium sonneborni</name>
    <dbReference type="NCBI Taxonomy" id="65129"/>
    <lineage>
        <taxon>Eukaryota</taxon>
        <taxon>Sar</taxon>
        <taxon>Alveolata</taxon>
        <taxon>Ciliophora</taxon>
        <taxon>Intramacronucleata</taxon>
        <taxon>Oligohymenophorea</taxon>
        <taxon>Peniculida</taxon>
        <taxon>Parameciidae</taxon>
        <taxon>Paramecium</taxon>
    </lineage>
</organism>
<name>A0A8S1RRZ4_9CILI</name>
<dbReference type="Proteomes" id="UP000692954">
    <property type="component" value="Unassembled WGS sequence"/>
</dbReference>
<dbReference type="PANTHER" id="PTHR33706">
    <property type="entry name" value="MORN VARIANT REPEAT PROTEIN"/>
    <property type="match status" value="1"/>
</dbReference>
<sequence length="178" mass="20791">MNGRKVGRWDILFCQYYANEYQKIQVLYKQSGIHSGGGSYDEVGNQKKIGKWVELDEDFNGDSYTSKQVTCSGEYNMNGIKIGRWDIMYYQKYQMEYIQMQVNIIYKGEMYIQIISGGGSYDKEGNQTKIGNWVELQEGFNNNKQITINGEYNMKGQKLGIWKELNLNQQLELMNFDI</sequence>
<dbReference type="AlphaFoldDB" id="A0A8S1RRZ4"/>
<keyword evidence="2" id="KW-1185">Reference proteome</keyword>
<accession>A0A8S1RRZ4</accession>
<evidence type="ECO:0000313" key="1">
    <source>
        <dbReference type="EMBL" id="CAD8130347.1"/>
    </source>
</evidence>
<comment type="caution">
    <text evidence="1">The sequence shown here is derived from an EMBL/GenBank/DDBJ whole genome shotgun (WGS) entry which is preliminary data.</text>
</comment>
<dbReference type="OrthoDB" id="320641at2759"/>
<dbReference type="PANTHER" id="PTHR33706:SF1">
    <property type="entry name" value="TPR REPEAT PROTEIN"/>
    <property type="match status" value="1"/>
</dbReference>
<reference evidence="1" key="1">
    <citation type="submission" date="2021-01" db="EMBL/GenBank/DDBJ databases">
        <authorList>
            <consortium name="Genoscope - CEA"/>
            <person name="William W."/>
        </authorList>
    </citation>
    <scope>NUCLEOTIDE SEQUENCE</scope>
</reference>